<evidence type="ECO:0000313" key="6">
    <source>
        <dbReference type="EMBL" id="AJE46641.1"/>
    </source>
</evidence>
<dbReference type="Proteomes" id="UP000031521">
    <property type="component" value="Chromosome"/>
</dbReference>
<dbReference type="GO" id="GO:0005737">
    <property type="term" value="C:cytoplasm"/>
    <property type="evidence" value="ECO:0007669"/>
    <property type="project" value="TreeGrafter"/>
</dbReference>
<evidence type="ECO:0000256" key="3">
    <source>
        <dbReference type="PROSITE-ProRule" id="PRU10141"/>
    </source>
</evidence>
<reference evidence="6 7" key="1">
    <citation type="journal article" date="2014" name="Int. J. Syst. Evol. Microbiol.">
        <title>Celeribacter indicus sp. nov., a polycyclic aromatic hydrocarbon-degrading bacterium from deep-sea sediment and reclassification of Huaishuia halophila as Celeribacter halophilus comb. nov.</title>
        <authorList>
            <person name="Lai Q."/>
            <person name="Cao J."/>
            <person name="Yuan J."/>
            <person name="Li F."/>
            <person name="Shao Z."/>
        </authorList>
    </citation>
    <scope>NUCLEOTIDE SEQUENCE [LARGE SCALE GENOMIC DNA]</scope>
    <source>
        <strain evidence="6">P73</strain>
    </source>
</reference>
<accession>A0A0B5E0Y7</accession>
<dbReference type="PANTHER" id="PTHR24361:SF678">
    <property type="entry name" value="SPORULATION-SPECIFIC PROTEIN 1"/>
    <property type="match status" value="1"/>
</dbReference>
<keyword evidence="6" id="KW-0418">Kinase</keyword>
<dbReference type="GO" id="GO:0005524">
    <property type="term" value="F:ATP binding"/>
    <property type="evidence" value="ECO:0007669"/>
    <property type="project" value="UniProtKB-UniRule"/>
</dbReference>
<gene>
    <name evidence="5" type="ORF">P73_1853</name>
    <name evidence="6" type="ORF">P73_1926</name>
</gene>
<dbReference type="InterPro" id="IPR017441">
    <property type="entry name" value="Protein_kinase_ATP_BS"/>
</dbReference>
<reference evidence="6" key="2">
    <citation type="journal article" date="2015" name="Sci. Rep.">
        <title>Genomic and metabolic analysis of fluoranthene degradation pathway in Celeribacter indicus P73(T.).</title>
        <authorList>
            <person name="Cao J."/>
            <person name="Lai Q."/>
            <person name="Yuan J."/>
            <person name="Shao Z."/>
        </authorList>
    </citation>
    <scope>NUCLEOTIDE SEQUENCE</scope>
    <source>
        <strain evidence="6">P73</strain>
    </source>
</reference>
<dbReference type="HOGENOM" id="CLU_064670_0_0_5"/>
<evidence type="ECO:0000313" key="7">
    <source>
        <dbReference type="Proteomes" id="UP000031521"/>
    </source>
</evidence>
<feature type="binding site" evidence="3">
    <location>
        <position position="54"/>
    </location>
    <ligand>
        <name>ATP</name>
        <dbReference type="ChEBI" id="CHEBI:30616"/>
    </ligand>
</feature>
<dbReference type="PROSITE" id="PS00107">
    <property type="entry name" value="PROTEIN_KINASE_ATP"/>
    <property type="match status" value="1"/>
</dbReference>
<dbReference type="Gene3D" id="1.10.510.10">
    <property type="entry name" value="Transferase(Phosphotransferase) domain 1"/>
    <property type="match status" value="1"/>
</dbReference>
<evidence type="ECO:0000256" key="2">
    <source>
        <dbReference type="ARBA" id="ARBA00022840"/>
    </source>
</evidence>
<keyword evidence="2 3" id="KW-0067">ATP-binding</keyword>
<dbReference type="InterPro" id="IPR011009">
    <property type="entry name" value="Kinase-like_dom_sf"/>
</dbReference>
<dbReference type="SUPFAM" id="SSF56112">
    <property type="entry name" value="Protein kinase-like (PK-like)"/>
    <property type="match status" value="1"/>
</dbReference>
<keyword evidence="6" id="KW-0723">Serine/threonine-protein kinase</keyword>
<protein>
    <submittedName>
        <fullName evidence="6">Serine/threonine protein kinase</fullName>
    </submittedName>
</protein>
<sequence>MVGAAPAMNQLVLVTLTPGMTLYKYRLVSKIGAGSFGEVWLAHDLAVQREYAVKILQPGVSVDERLREAQIGNRLEHNNLVYVHQADVVPVSGEHAVILAMDYQPNGSVETLANPAGYLPLPAVLRIARDILQGLEYLHARSFYHNDIKPGNILLGSQQQAMLSDYGITGVSSNGAPVAAPNAYVLHRAPEVLTTGNIGVSSDIFQVGMTLARLLIHMDHLRAVRASIGTAQYEQDIASGKLLQAKDFGCHIPAAVRRVILKAVHPDPVQRYTSALEMRRALEKLNYPGHWTVDAAGSEVGICRTHEFSHSVSPVAGGKFDVTCSKRNVVSGNNQRVTQFCKRGVTQKQAEKVVADFKQFVVTGK</sequence>
<evidence type="ECO:0000259" key="4">
    <source>
        <dbReference type="PROSITE" id="PS50011"/>
    </source>
</evidence>
<proteinExistence type="predicted"/>
<evidence type="ECO:0000313" key="5">
    <source>
        <dbReference type="EMBL" id="AJE46568.1"/>
    </source>
</evidence>
<dbReference type="KEGG" id="cid:P73_1853"/>
<dbReference type="EMBL" id="CP004393">
    <property type="protein sequence ID" value="AJE46568.1"/>
    <property type="molecule type" value="Genomic_DNA"/>
</dbReference>
<keyword evidence="1 3" id="KW-0547">Nucleotide-binding</keyword>
<feature type="domain" description="Protein kinase" evidence="4">
    <location>
        <begin position="25"/>
        <end position="293"/>
    </location>
</feature>
<dbReference type="PROSITE" id="PS00108">
    <property type="entry name" value="PROTEIN_KINASE_ST"/>
    <property type="match status" value="1"/>
</dbReference>
<dbReference type="KEGG" id="cid:P73_1926"/>
<dbReference type="Gene3D" id="3.30.200.20">
    <property type="entry name" value="Phosphorylase Kinase, domain 1"/>
    <property type="match status" value="1"/>
</dbReference>
<evidence type="ECO:0000256" key="1">
    <source>
        <dbReference type="ARBA" id="ARBA00022741"/>
    </source>
</evidence>
<dbReference type="STRING" id="1208324.P73_1853"/>
<dbReference type="CDD" id="cd14014">
    <property type="entry name" value="STKc_PknB_like"/>
    <property type="match status" value="1"/>
</dbReference>
<keyword evidence="7" id="KW-1185">Reference proteome</keyword>
<dbReference type="InterPro" id="IPR000719">
    <property type="entry name" value="Prot_kinase_dom"/>
</dbReference>
<organism evidence="6 7">
    <name type="scientific">Celeribacter indicus</name>
    <dbReference type="NCBI Taxonomy" id="1208324"/>
    <lineage>
        <taxon>Bacteria</taxon>
        <taxon>Pseudomonadati</taxon>
        <taxon>Pseudomonadota</taxon>
        <taxon>Alphaproteobacteria</taxon>
        <taxon>Rhodobacterales</taxon>
        <taxon>Roseobacteraceae</taxon>
        <taxon>Celeribacter</taxon>
    </lineage>
</organism>
<dbReference type="Pfam" id="PF00069">
    <property type="entry name" value="Pkinase"/>
    <property type="match status" value="1"/>
</dbReference>
<dbReference type="InterPro" id="IPR008271">
    <property type="entry name" value="Ser/Thr_kinase_AS"/>
</dbReference>
<dbReference type="SMART" id="SM00220">
    <property type="entry name" value="S_TKc"/>
    <property type="match status" value="1"/>
</dbReference>
<dbReference type="GO" id="GO:0004674">
    <property type="term" value="F:protein serine/threonine kinase activity"/>
    <property type="evidence" value="ECO:0007669"/>
    <property type="project" value="UniProtKB-KW"/>
</dbReference>
<dbReference type="PANTHER" id="PTHR24361">
    <property type="entry name" value="MITOGEN-ACTIVATED KINASE KINASE KINASE"/>
    <property type="match status" value="1"/>
</dbReference>
<dbReference type="EMBL" id="CP004393">
    <property type="protein sequence ID" value="AJE46641.1"/>
    <property type="molecule type" value="Genomic_DNA"/>
</dbReference>
<name>A0A0B5E0Y7_9RHOB</name>
<dbReference type="AlphaFoldDB" id="A0A0B5E0Y7"/>
<dbReference type="InterPro" id="IPR053235">
    <property type="entry name" value="Ser_Thr_kinase"/>
</dbReference>
<dbReference type="PROSITE" id="PS50011">
    <property type="entry name" value="PROTEIN_KINASE_DOM"/>
    <property type="match status" value="1"/>
</dbReference>
<keyword evidence="6" id="KW-0808">Transferase</keyword>